<comment type="caution">
    <text evidence="1">The sequence shown here is derived from an EMBL/GenBank/DDBJ whole genome shotgun (WGS) entry which is preliminary data.</text>
</comment>
<dbReference type="HOGENOM" id="CLU_857351_0_0_4"/>
<dbReference type="AlphaFoldDB" id="E7RZN9"/>
<evidence type="ECO:0000313" key="2">
    <source>
        <dbReference type="Proteomes" id="UP000011021"/>
    </source>
</evidence>
<dbReference type="STRING" id="887898.HMPREF0551_2153"/>
<gene>
    <name evidence="1" type="ORF">HMPREF0551_2153</name>
</gene>
<organism evidence="1 2">
    <name type="scientific">Lautropia mirabilis ATCC 51599</name>
    <dbReference type="NCBI Taxonomy" id="887898"/>
    <lineage>
        <taxon>Bacteria</taxon>
        <taxon>Pseudomonadati</taxon>
        <taxon>Pseudomonadota</taxon>
        <taxon>Betaproteobacteria</taxon>
        <taxon>Burkholderiales</taxon>
        <taxon>Burkholderiaceae</taxon>
        <taxon>Lautropia</taxon>
    </lineage>
</organism>
<sequence length="324" mass="35028">MAEPGIPLRRTVTLISGPDAAARSACIAQLRAQRRGLNPAGEDDSLWLQAGEVPSTPLAVQSLSPAACATGAPDQTLTAGCICCLGGPVFRTTLVRLLRQPAWKHLYLEVSREGEHLLRVVDQLRQPPFDQHLRLVSLVRATGSGLRADEGQALTLPAAVLSGSHDPATGWASSTWLNGRWYHHDPMALDEQGLSRSASVTSGPVLRLVRRWLPEVGVPTRQEAQEALQALLETPGVQWMQAVLQTGRSGYDWRFAAGEATAGSVSQGSTDPAEIAHSTPNLSAALRSRETVWRLDNRLWLGLAQGTDLARLQRDIDTLQALWS</sequence>
<name>E7RZN9_9BURK</name>
<keyword evidence="2" id="KW-1185">Reference proteome</keyword>
<dbReference type="RefSeq" id="WP_005674548.1">
    <property type="nucleotide sequence ID" value="NZ_CP146288.1"/>
</dbReference>
<dbReference type="EMBL" id="AEQP01000022">
    <property type="protein sequence ID" value="EFV94038.1"/>
    <property type="molecule type" value="Genomic_DNA"/>
</dbReference>
<protein>
    <submittedName>
        <fullName evidence="1">Uncharacterized protein</fullName>
    </submittedName>
</protein>
<evidence type="ECO:0000313" key="1">
    <source>
        <dbReference type="EMBL" id="EFV94038.1"/>
    </source>
</evidence>
<accession>E7RZN9</accession>
<dbReference type="Proteomes" id="UP000011021">
    <property type="component" value="Unassembled WGS sequence"/>
</dbReference>
<proteinExistence type="predicted"/>
<reference evidence="1 2" key="1">
    <citation type="submission" date="2010-12" db="EMBL/GenBank/DDBJ databases">
        <authorList>
            <person name="Muzny D."/>
            <person name="Qin X."/>
            <person name="Deng J."/>
            <person name="Jiang H."/>
            <person name="Liu Y."/>
            <person name="Qu J."/>
            <person name="Song X.-Z."/>
            <person name="Zhang L."/>
            <person name="Thornton R."/>
            <person name="Coyle M."/>
            <person name="Francisco L."/>
            <person name="Jackson L."/>
            <person name="Javaid M."/>
            <person name="Korchina V."/>
            <person name="Kovar C."/>
            <person name="Mata R."/>
            <person name="Mathew T."/>
            <person name="Ngo R."/>
            <person name="Nguyen L."/>
            <person name="Nguyen N."/>
            <person name="Okwuonu G."/>
            <person name="Ongeri F."/>
            <person name="Pham C."/>
            <person name="Simmons D."/>
            <person name="Wilczek-Boney K."/>
            <person name="Hale W."/>
            <person name="Jakkamsetti A."/>
            <person name="Pham P."/>
            <person name="Ruth R."/>
            <person name="San Lucas F."/>
            <person name="Warren J."/>
            <person name="Zhang J."/>
            <person name="Zhao Z."/>
            <person name="Zhou C."/>
            <person name="Zhu D."/>
            <person name="Lee S."/>
            <person name="Bess C."/>
            <person name="Blankenburg K."/>
            <person name="Forbes L."/>
            <person name="Fu Q."/>
            <person name="Gubbala S."/>
            <person name="Hirani K."/>
            <person name="Jayaseelan J.C."/>
            <person name="Lara F."/>
            <person name="Munidasa M."/>
            <person name="Palculict T."/>
            <person name="Patil S."/>
            <person name="Pu L.-L."/>
            <person name="Saada N."/>
            <person name="Tang L."/>
            <person name="Weissenberger G."/>
            <person name="Zhu Y."/>
            <person name="Hemphill L."/>
            <person name="Shang Y."/>
            <person name="Youmans B."/>
            <person name="Ayvaz T."/>
            <person name="Ross M."/>
            <person name="Santibanez J."/>
            <person name="Aqrawi P."/>
            <person name="Gross S."/>
            <person name="Joshi V."/>
            <person name="Fowler G."/>
            <person name="Nazareth L."/>
            <person name="Reid J."/>
            <person name="Worley K."/>
            <person name="Petrosino J."/>
            <person name="Highlander S."/>
            <person name="Gibbs R."/>
        </authorList>
    </citation>
    <scope>NUCLEOTIDE SEQUENCE [LARGE SCALE GENOMIC DNA]</scope>
    <source>
        <strain evidence="1 2">ATCC 51599</strain>
    </source>
</reference>